<dbReference type="SUPFAM" id="SSF51206">
    <property type="entry name" value="cAMP-binding domain-like"/>
    <property type="match status" value="1"/>
</dbReference>
<dbReference type="SUPFAM" id="SSF82861">
    <property type="entry name" value="Mechanosensitive channel protein MscS (YggB), transmembrane region"/>
    <property type="match status" value="1"/>
</dbReference>
<feature type="transmembrane region" description="Helical" evidence="7">
    <location>
        <begin position="67"/>
        <end position="86"/>
    </location>
</feature>
<dbReference type="Pfam" id="PF00027">
    <property type="entry name" value="cNMP_binding"/>
    <property type="match status" value="1"/>
</dbReference>
<feature type="transmembrane region" description="Helical" evidence="7">
    <location>
        <begin position="28"/>
        <end position="46"/>
    </location>
</feature>
<keyword evidence="4 7" id="KW-0812">Transmembrane</keyword>
<evidence type="ECO:0000313" key="9">
    <source>
        <dbReference type="EMBL" id="MDM8561804.1"/>
    </source>
</evidence>
<comment type="caution">
    <text evidence="9">The sequence shown here is derived from an EMBL/GenBank/DDBJ whole genome shotgun (WGS) entry which is preliminary data.</text>
</comment>
<gene>
    <name evidence="9" type="ORF">QUF54_00440</name>
</gene>
<comment type="subunit">
    <text evidence="7">Homoheptamer.</text>
</comment>
<dbReference type="InterPro" id="IPR014710">
    <property type="entry name" value="RmlC-like_jellyroll"/>
</dbReference>
<evidence type="ECO:0000256" key="3">
    <source>
        <dbReference type="ARBA" id="ARBA00022475"/>
    </source>
</evidence>
<dbReference type="SUPFAM" id="SSF50182">
    <property type="entry name" value="Sm-like ribonucleoproteins"/>
    <property type="match status" value="1"/>
</dbReference>
<comment type="similarity">
    <text evidence="2 7">Belongs to the MscS (TC 1.A.23) family.</text>
</comment>
<dbReference type="SMART" id="SM00100">
    <property type="entry name" value="cNMP"/>
    <property type="match status" value="1"/>
</dbReference>
<keyword evidence="7" id="KW-0813">Transport</keyword>
<evidence type="ECO:0000259" key="8">
    <source>
        <dbReference type="PROSITE" id="PS50042"/>
    </source>
</evidence>
<keyword evidence="7" id="KW-0406">Ion transport</keyword>
<dbReference type="InterPro" id="IPR045275">
    <property type="entry name" value="MscS_archaea/bacteria_type"/>
</dbReference>
<dbReference type="SUPFAM" id="SSF82689">
    <property type="entry name" value="Mechanosensitive channel protein MscS (YggB), C-terminal domain"/>
    <property type="match status" value="1"/>
</dbReference>
<dbReference type="InterPro" id="IPR000595">
    <property type="entry name" value="cNMP-bd_dom"/>
</dbReference>
<comment type="caution">
    <text evidence="7">Lacks conserved residue(s) required for the propagation of feature annotation.</text>
</comment>
<dbReference type="CDD" id="cd00038">
    <property type="entry name" value="CAP_ED"/>
    <property type="match status" value="1"/>
</dbReference>
<name>A0ABT7VQ72_9GAMM</name>
<evidence type="ECO:0000256" key="2">
    <source>
        <dbReference type="ARBA" id="ARBA00008017"/>
    </source>
</evidence>
<evidence type="ECO:0000256" key="5">
    <source>
        <dbReference type="ARBA" id="ARBA00022989"/>
    </source>
</evidence>
<dbReference type="Gene3D" id="2.30.30.60">
    <property type="match status" value="1"/>
</dbReference>
<protein>
    <recommendedName>
        <fullName evidence="7">Small-conductance mechanosensitive channel</fullName>
    </recommendedName>
</protein>
<evidence type="ECO:0000256" key="7">
    <source>
        <dbReference type="RuleBase" id="RU369025"/>
    </source>
</evidence>
<dbReference type="InterPro" id="IPR010920">
    <property type="entry name" value="LSM_dom_sf"/>
</dbReference>
<dbReference type="InterPro" id="IPR011014">
    <property type="entry name" value="MscS_channel_TM-2"/>
</dbReference>
<dbReference type="Pfam" id="PF00924">
    <property type="entry name" value="MS_channel_2nd"/>
    <property type="match status" value="1"/>
</dbReference>
<dbReference type="Gene3D" id="1.10.287.1260">
    <property type="match status" value="1"/>
</dbReference>
<dbReference type="Gene3D" id="3.30.70.100">
    <property type="match status" value="1"/>
</dbReference>
<evidence type="ECO:0000256" key="6">
    <source>
        <dbReference type="ARBA" id="ARBA00023136"/>
    </source>
</evidence>
<proteinExistence type="inferred from homology"/>
<dbReference type="InterPro" id="IPR011066">
    <property type="entry name" value="MscS_channel_C_sf"/>
</dbReference>
<sequence length="486" mass="54970">MRIENMLNESIASIDNKIFTNTLAGEVWFWWGIGIILLYPFLLIVINELAHRLNKGNVEFLHIVIHVRNIVLPVFLLYILLAKILLLPDSNIALKIVKTTFWVLLIYFILKTVNTILFSEAFRFQERIPKLLVDFIRAFLVLFGVALVAADVWGADLGQLLAALGMGSLVLGLALQDVLGGLFSGIALLSSHPFSVGDWIRVGGVEGQVKSVDWRAVSLETKDKYLVMIPNAVIANGEFENFSKPTPMHRMNVNVEFSIEHPPNHVIQILSTIIENIPDILKNPKPEVYVSGYDTRDTMVVHYEINYFIDNYENKDDGYELLMSKIWYASQREGLRFHPEQPSFPLITTDEILAKLKTLSVFDISDDNLTQLAQNAKIENYGVQEYILTKNSVVTRFYIIVDGIAEQRNEATEYDKPIATHRLTTGEFFGFSGMVSNENYGESIVAVTDLTVIAIKIEAIRKMLQRNPQIADGLESVIKTRSKFEA</sequence>
<evidence type="ECO:0000256" key="1">
    <source>
        <dbReference type="ARBA" id="ARBA00004651"/>
    </source>
</evidence>
<evidence type="ECO:0000313" key="10">
    <source>
        <dbReference type="Proteomes" id="UP001171945"/>
    </source>
</evidence>
<dbReference type="Gene3D" id="2.60.120.10">
    <property type="entry name" value="Jelly Rolls"/>
    <property type="match status" value="1"/>
</dbReference>
<reference evidence="9" key="1">
    <citation type="submission" date="2023-06" db="EMBL/GenBank/DDBJ databases">
        <title>Uncultivated large filamentous bacteria from sulfidic sediments reveal new species and different genomic features in energy metabolism and defense.</title>
        <authorList>
            <person name="Fonseca A."/>
        </authorList>
    </citation>
    <scope>NUCLEOTIDE SEQUENCE</scope>
    <source>
        <strain evidence="9">HSG4</strain>
    </source>
</reference>
<dbReference type="InterPro" id="IPR006685">
    <property type="entry name" value="MscS_channel_2nd"/>
</dbReference>
<feature type="domain" description="Cyclic nucleotide-binding" evidence="8">
    <location>
        <begin position="360"/>
        <end position="470"/>
    </location>
</feature>
<dbReference type="EMBL" id="JAUCGM010000006">
    <property type="protein sequence ID" value="MDM8561804.1"/>
    <property type="molecule type" value="Genomic_DNA"/>
</dbReference>
<organism evidence="9 10">
    <name type="scientific">Candidatus Marithioploca araucensis</name>
    <dbReference type="NCBI Taxonomy" id="70273"/>
    <lineage>
        <taxon>Bacteria</taxon>
        <taxon>Pseudomonadati</taxon>
        <taxon>Pseudomonadota</taxon>
        <taxon>Gammaproteobacteria</taxon>
        <taxon>Thiotrichales</taxon>
        <taxon>Thiotrichaceae</taxon>
        <taxon>Candidatus Marithioploca</taxon>
    </lineage>
</organism>
<comment type="function">
    <text evidence="7">Mechanosensitive channel that participates in the regulation of osmotic pressure changes within the cell, opening in response to stretch forces in the membrane lipid bilayer, without the need for other proteins. Contributes to normal resistance to hypoosmotic shock. Forms an ion channel of 1.0 nanosiemens conductance with a slight preference for anions.</text>
</comment>
<keyword evidence="6 7" id="KW-0472">Membrane</keyword>
<dbReference type="Proteomes" id="UP001171945">
    <property type="component" value="Unassembled WGS sequence"/>
</dbReference>
<keyword evidence="10" id="KW-1185">Reference proteome</keyword>
<feature type="transmembrane region" description="Helical" evidence="7">
    <location>
        <begin position="131"/>
        <end position="154"/>
    </location>
</feature>
<accession>A0ABT7VQ72</accession>
<dbReference type="InterPro" id="IPR018490">
    <property type="entry name" value="cNMP-bd_dom_sf"/>
</dbReference>
<keyword evidence="5 7" id="KW-1133">Transmembrane helix</keyword>
<evidence type="ECO:0000256" key="4">
    <source>
        <dbReference type="ARBA" id="ARBA00022692"/>
    </source>
</evidence>
<dbReference type="InterPro" id="IPR023408">
    <property type="entry name" value="MscS_beta-dom_sf"/>
</dbReference>
<keyword evidence="3" id="KW-1003">Cell membrane</keyword>
<dbReference type="PANTHER" id="PTHR30221:SF1">
    <property type="entry name" value="SMALL-CONDUCTANCE MECHANOSENSITIVE CHANNEL"/>
    <property type="match status" value="1"/>
</dbReference>
<comment type="subcellular location">
    <subcellularLocation>
        <location evidence="7">Cell inner membrane</location>
        <topology evidence="7">Multi-pass membrane protein</topology>
    </subcellularLocation>
    <subcellularLocation>
        <location evidence="1">Cell membrane</location>
        <topology evidence="1">Multi-pass membrane protein</topology>
    </subcellularLocation>
</comment>
<dbReference type="PROSITE" id="PS50042">
    <property type="entry name" value="CNMP_BINDING_3"/>
    <property type="match status" value="1"/>
</dbReference>
<keyword evidence="7" id="KW-0997">Cell inner membrane</keyword>
<keyword evidence="7" id="KW-0407">Ion channel</keyword>
<dbReference type="PANTHER" id="PTHR30221">
    <property type="entry name" value="SMALL-CONDUCTANCE MECHANOSENSITIVE CHANNEL"/>
    <property type="match status" value="1"/>
</dbReference>